<feature type="domain" description="HTH tetR-type" evidence="5">
    <location>
        <begin position="12"/>
        <end position="72"/>
    </location>
</feature>
<keyword evidence="7" id="KW-1185">Reference proteome</keyword>
<dbReference type="PANTHER" id="PTHR43479">
    <property type="entry name" value="ACREF/ENVCD OPERON REPRESSOR-RELATED"/>
    <property type="match status" value="1"/>
</dbReference>
<protein>
    <submittedName>
        <fullName evidence="6">TetR/AcrR family transcriptional regulator</fullName>
    </submittedName>
</protein>
<accession>A0A5B8VA14</accession>
<evidence type="ECO:0000256" key="3">
    <source>
        <dbReference type="ARBA" id="ARBA00023163"/>
    </source>
</evidence>
<proteinExistence type="predicted"/>
<dbReference type="InterPro" id="IPR050624">
    <property type="entry name" value="HTH-type_Tx_Regulator"/>
</dbReference>
<dbReference type="EMBL" id="CP042435">
    <property type="protein sequence ID" value="QEC68360.1"/>
    <property type="molecule type" value="Genomic_DNA"/>
</dbReference>
<dbReference type="RefSeq" id="WP_147190284.1">
    <property type="nucleotide sequence ID" value="NZ_CP042435.1"/>
</dbReference>
<dbReference type="PROSITE" id="PS50977">
    <property type="entry name" value="HTH_TETR_2"/>
    <property type="match status" value="1"/>
</dbReference>
<dbReference type="AlphaFoldDB" id="A0A5B8VA14"/>
<dbReference type="InterPro" id="IPR001647">
    <property type="entry name" value="HTH_TetR"/>
</dbReference>
<reference evidence="6 7" key="1">
    <citation type="journal article" date="2016" name="Int. J. Syst. Evol. Microbiol.">
        <title>Panacibacter ginsenosidivorans gen. nov., sp. nov., with ginsenoside converting activity isolated from soil of a ginseng field.</title>
        <authorList>
            <person name="Siddiqi M.Z."/>
            <person name="Muhammad Shafi S."/>
            <person name="Choi K.D."/>
            <person name="Im W.T."/>
        </authorList>
    </citation>
    <scope>NUCLEOTIDE SEQUENCE [LARGE SCALE GENOMIC DNA]</scope>
    <source>
        <strain evidence="6 7">Gsoil1550</strain>
    </source>
</reference>
<dbReference type="SUPFAM" id="SSF46689">
    <property type="entry name" value="Homeodomain-like"/>
    <property type="match status" value="1"/>
</dbReference>
<keyword evidence="2 4" id="KW-0238">DNA-binding</keyword>
<feature type="DNA-binding region" description="H-T-H motif" evidence="4">
    <location>
        <begin position="35"/>
        <end position="54"/>
    </location>
</feature>
<evidence type="ECO:0000313" key="7">
    <source>
        <dbReference type="Proteomes" id="UP000321533"/>
    </source>
</evidence>
<dbReference type="InterPro" id="IPR009057">
    <property type="entry name" value="Homeodomain-like_sf"/>
</dbReference>
<evidence type="ECO:0000259" key="5">
    <source>
        <dbReference type="PROSITE" id="PS50977"/>
    </source>
</evidence>
<dbReference type="Gene3D" id="1.10.357.10">
    <property type="entry name" value="Tetracycline Repressor, domain 2"/>
    <property type="match status" value="1"/>
</dbReference>
<dbReference type="PRINTS" id="PR00455">
    <property type="entry name" value="HTHTETR"/>
</dbReference>
<evidence type="ECO:0000256" key="4">
    <source>
        <dbReference type="PROSITE-ProRule" id="PRU00335"/>
    </source>
</evidence>
<dbReference type="OrthoDB" id="594604at2"/>
<dbReference type="InterPro" id="IPR025996">
    <property type="entry name" value="MT1864/Rv1816-like_C"/>
</dbReference>
<dbReference type="SUPFAM" id="SSF48498">
    <property type="entry name" value="Tetracyclin repressor-like, C-terminal domain"/>
    <property type="match status" value="1"/>
</dbReference>
<evidence type="ECO:0000256" key="1">
    <source>
        <dbReference type="ARBA" id="ARBA00023015"/>
    </source>
</evidence>
<keyword evidence="3" id="KW-0804">Transcription</keyword>
<name>A0A5B8VA14_9BACT</name>
<dbReference type="PANTHER" id="PTHR43479:SF11">
    <property type="entry name" value="ACREF_ENVCD OPERON REPRESSOR-RELATED"/>
    <property type="match status" value="1"/>
</dbReference>
<sequence length="216" mass="25064">MGIAERKEKQKTEIRKMILDASMKLFVEEGFENVTIRKIADLIEYSPTTVYLYFKDKNEIFYQLHELGFQKMAEANQMLAGMENPLLRLHKMGENYINFGLSQPEFYDVMFIQRAPMQVLEQMDDCDWHHGENALNFLRSTVGECMQKGLIKKGNVDSVSMGIWGMVHGLVSLAIRQRLDKLCPADQENYNSEEIKNMMHESLNWLINSIDRSGRG</sequence>
<gene>
    <name evidence="6" type="ORF">FRZ67_14005</name>
</gene>
<dbReference type="InterPro" id="IPR036271">
    <property type="entry name" value="Tet_transcr_reg_TetR-rel_C_sf"/>
</dbReference>
<organism evidence="6 7">
    <name type="scientific">Panacibacter ginsenosidivorans</name>
    <dbReference type="NCBI Taxonomy" id="1813871"/>
    <lineage>
        <taxon>Bacteria</taxon>
        <taxon>Pseudomonadati</taxon>
        <taxon>Bacteroidota</taxon>
        <taxon>Chitinophagia</taxon>
        <taxon>Chitinophagales</taxon>
        <taxon>Chitinophagaceae</taxon>
        <taxon>Panacibacter</taxon>
    </lineage>
</organism>
<dbReference type="Pfam" id="PF13305">
    <property type="entry name" value="TetR_C_33"/>
    <property type="match status" value="1"/>
</dbReference>
<keyword evidence="1" id="KW-0805">Transcription regulation</keyword>
<evidence type="ECO:0000256" key="2">
    <source>
        <dbReference type="ARBA" id="ARBA00023125"/>
    </source>
</evidence>
<dbReference type="KEGG" id="pgin:FRZ67_14005"/>
<dbReference type="Pfam" id="PF00440">
    <property type="entry name" value="TetR_N"/>
    <property type="match status" value="1"/>
</dbReference>
<evidence type="ECO:0000313" key="6">
    <source>
        <dbReference type="EMBL" id="QEC68360.1"/>
    </source>
</evidence>
<dbReference type="Proteomes" id="UP000321533">
    <property type="component" value="Chromosome"/>
</dbReference>
<dbReference type="GO" id="GO:0003677">
    <property type="term" value="F:DNA binding"/>
    <property type="evidence" value="ECO:0007669"/>
    <property type="project" value="UniProtKB-UniRule"/>
</dbReference>